<keyword evidence="7" id="KW-1185">Reference proteome</keyword>
<comment type="subcellular location">
    <subcellularLocation>
        <location evidence="1">Membrane</location>
        <topology evidence="1">Multi-pass membrane protein</topology>
    </subcellularLocation>
</comment>
<dbReference type="EMBL" id="BDIP01004152">
    <property type="protein sequence ID" value="GIQ88534.1"/>
    <property type="molecule type" value="Genomic_DNA"/>
</dbReference>
<feature type="transmembrane region" description="Helical" evidence="5">
    <location>
        <begin position="125"/>
        <end position="145"/>
    </location>
</feature>
<feature type="transmembrane region" description="Helical" evidence="5">
    <location>
        <begin position="56"/>
        <end position="74"/>
    </location>
</feature>
<keyword evidence="2 5" id="KW-0812">Transmembrane</keyword>
<evidence type="ECO:0000256" key="1">
    <source>
        <dbReference type="ARBA" id="ARBA00004141"/>
    </source>
</evidence>
<dbReference type="PANTHER" id="PTHR16201">
    <property type="entry name" value="SEVEN TRANSMEMBRANE PROTEIN 1-RELATED"/>
    <property type="match status" value="1"/>
</dbReference>
<protein>
    <recommendedName>
        <fullName evidence="8">Cystinosin/ERS1p repeat</fullName>
    </recommendedName>
</protein>
<reference evidence="6 7" key="1">
    <citation type="journal article" date="2018" name="PLoS ONE">
        <title>The draft genome of Kipferlia bialata reveals reductive genome evolution in fornicate parasites.</title>
        <authorList>
            <person name="Tanifuji G."/>
            <person name="Takabayashi S."/>
            <person name="Kume K."/>
            <person name="Takagi M."/>
            <person name="Nakayama T."/>
            <person name="Kamikawa R."/>
            <person name="Inagaki Y."/>
            <person name="Hashimoto T."/>
        </authorList>
    </citation>
    <scope>NUCLEOTIDE SEQUENCE [LARGE SCALE GENOMIC DNA]</scope>
    <source>
        <strain evidence="6">NY0173</strain>
    </source>
</reference>
<proteinExistence type="predicted"/>
<dbReference type="Proteomes" id="UP000265618">
    <property type="component" value="Unassembled WGS sequence"/>
</dbReference>
<gene>
    <name evidence="6" type="ORF">KIPB_010805</name>
</gene>
<evidence type="ECO:0008006" key="8">
    <source>
        <dbReference type="Google" id="ProtNLM"/>
    </source>
</evidence>
<comment type="caution">
    <text evidence="6">The sequence shown here is derived from an EMBL/GenBank/DDBJ whole genome shotgun (WGS) entry which is preliminary data.</text>
</comment>
<dbReference type="GO" id="GO:0016020">
    <property type="term" value="C:membrane"/>
    <property type="evidence" value="ECO:0007669"/>
    <property type="project" value="UniProtKB-SubCell"/>
</dbReference>
<dbReference type="PANTHER" id="PTHR16201:SF34">
    <property type="entry name" value="LYSOSOMAL AMINO ACID TRANSPORTER 1"/>
    <property type="match status" value="1"/>
</dbReference>
<dbReference type="Pfam" id="PF04193">
    <property type="entry name" value="PQ-loop"/>
    <property type="match status" value="1"/>
</dbReference>
<dbReference type="Gene3D" id="1.20.1280.290">
    <property type="match status" value="1"/>
</dbReference>
<dbReference type="GO" id="GO:0015174">
    <property type="term" value="F:basic amino acid transmembrane transporter activity"/>
    <property type="evidence" value="ECO:0007669"/>
    <property type="project" value="TreeGrafter"/>
</dbReference>
<evidence type="ECO:0000256" key="3">
    <source>
        <dbReference type="ARBA" id="ARBA00022989"/>
    </source>
</evidence>
<evidence type="ECO:0000256" key="2">
    <source>
        <dbReference type="ARBA" id="ARBA00022692"/>
    </source>
</evidence>
<evidence type="ECO:0000313" key="6">
    <source>
        <dbReference type="EMBL" id="GIQ88534.1"/>
    </source>
</evidence>
<feature type="non-terminal residue" evidence="6">
    <location>
        <position position="1"/>
    </location>
</feature>
<dbReference type="InterPro" id="IPR006603">
    <property type="entry name" value="PQ-loop_rpt"/>
</dbReference>
<evidence type="ECO:0000313" key="7">
    <source>
        <dbReference type="Proteomes" id="UP000265618"/>
    </source>
</evidence>
<dbReference type="SMART" id="SM00679">
    <property type="entry name" value="CTNS"/>
    <property type="match status" value="1"/>
</dbReference>
<organism evidence="6 7">
    <name type="scientific">Kipferlia bialata</name>
    <dbReference type="NCBI Taxonomy" id="797122"/>
    <lineage>
        <taxon>Eukaryota</taxon>
        <taxon>Metamonada</taxon>
        <taxon>Carpediemonas-like organisms</taxon>
        <taxon>Kipferlia</taxon>
    </lineage>
</organism>
<accession>A0A9K3D729</accession>
<sequence length="167" mass="18542">DADAEETWIDGESQLSQLTLHPLATLALTVALCAKGSSYSPIGSASMLSDDGSRSAQFWIGWVLGWVSGVNYVASRINQILKNFREKAPETLSISMFMIAVAANTAYTLSIVLTATSWDLIWPQIPWIVGSAGVLGLDVTIGIQYRHYTRINRDRREYEESLLWEDE</sequence>
<evidence type="ECO:0000256" key="4">
    <source>
        <dbReference type="ARBA" id="ARBA00023136"/>
    </source>
</evidence>
<keyword evidence="3 5" id="KW-1133">Transmembrane helix</keyword>
<dbReference type="AlphaFoldDB" id="A0A9K3D729"/>
<dbReference type="OrthoDB" id="8048523at2759"/>
<evidence type="ECO:0000256" key="5">
    <source>
        <dbReference type="SAM" id="Phobius"/>
    </source>
</evidence>
<dbReference type="InterPro" id="IPR051415">
    <property type="entry name" value="LAAT-1"/>
</dbReference>
<name>A0A9K3D729_9EUKA</name>
<feature type="transmembrane region" description="Helical" evidence="5">
    <location>
        <begin position="94"/>
        <end position="113"/>
    </location>
</feature>
<keyword evidence="4 5" id="KW-0472">Membrane</keyword>